<organism evidence="2 3">
    <name type="scientific">Duganella alba</name>
    <dbReference type="NCBI Taxonomy" id="2666081"/>
    <lineage>
        <taxon>Bacteria</taxon>
        <taxon>Pseudomonadati</taxon>
        <taxon>Pseudomonadota</taxon>
        <taxon>Betaproteobacteria</taxon>
        <taxon>Burkholderiales</taxon>
        <taxon>Oxalobacteraceae</taxon>
        <taxon>Telluria group</taxon>
        <taxon>Duganella</taxon>
    </lineage>
</organism>
<sequence>MSEAQQRARKNLENETNGLPSDIVVSREVLEFPQQLPLLQRHEIWFTSARPVNLNFGERMLTEEWSAYTADGNGKIHALGTAKELREDIVRLGLSGTASGQDPREIFRSLLQGWADQTVKVPLLNIDLRYAYAVILLAAVSVLQLLWLARALVGAKVEDDPVLFGRLSLKEQLRSASGMHTSKIIAVLDWLSLMAAGTIALGAPLVCFVCAVLVRLLTQMESIAVYGTGVLALLSVGLSLLIVRRLGKLLSALSLFKQKEGTSSE</sequence>
<keyword evidence="1" id="KW-1133">Transmembrane helix</keyword>
<gene>
    <name evidence="2" type="ORF">GJ697_27550</name>
</gene>
<proteinExistence type="predicted"/>
<feature type="transmembrane region" description="Helical" evidence="1">
    <location>
        <begin position="223"/>
        <end position="243"/>
    </location>
</feature>
<keyword evidence="1" id="KW-0472">Membrane</keyword>
<feature type="transmembrane region" description="Helical" evidence="1">
    <location>
        <begin position="130"/>
        <end position="149"/>
    </location>
</feature>
<name>A0A6L5QPH6_9BURK</name>
<dbReference type="EMBL" id="WKJM01000038">
    <property type="protein sequence ID" value="MRX11587.1"/>
    <property type="molecule type" value="Genomic_DNA"/>
</dbReference>
<dbReference type="Proteomes" id="UP000481037">
    <property type="component" value="Unassembled WGS sequence"/>
</dbReference>
<dbReference type="AlphaFoldDB" id="A0A6L5QPH6"/>
<keyword evidence="1" id="KW-0812">Transmembrane</keyword>
<evidence type="ECO:0000313" key="3">
    <source>
        <dbReference type="Proteomes" id="UP000481037"/>
    </source>
</evidence>
<evidence type="ECO:0000313" key="2">
    <source>
        <dbReference type="EMBL" id="MRX11587.1"/>
    </source>
</evidence>
<dbReference type="RefSeq" id="WP_154370486.1">
    <property type="nucleotide sequence ID" value="NZ_WKJM01000038.1"/>
</dbReference>
<keyword evidence="3" id="KW-1185">Reference proteome</keyword>
<feature type="transmembrane region" description="Helical" evidence="1">
    <location>
        <begin position="184"/>
        <end position="217"/>
    </location>
</feature>
<protein>
    <submittedName>
        <fullName evidence="2">Uncharacterized protein</fullName>
    </submittedName>
</protein>
<reference evidence="2 3" key="1">
    <citation type="submission" date="2019-11" db="EMBL/GenBank/DDBJ databases">
        <title>Novel species isolated from a subtropical stream in China.</title>
        <authorList>
            <person name="Lu H."/>
        </authorList>
    </citation>
    <scope>NUCLEOTIDE SEQUENCE [LARGE SCALE GENOMIC DNA]</scope>
    <source>
        <strain evidence="2 3">FT25W</strain>
    </source>
</reference>
<accession>A0A6L5QPH6</accession>
<evidence type="ECO:0000256" key="1">
    <source>
        <dbReference type="SAM" id="Phobius"/>
    </source>
</evidence>
<comment type="caution">
    <text evidence="2">The sequence shown here is derived from an EMBL/GenBank/DDBJ whole genome shotgun (WGS) entry which is preliminary data.</text>
</comment>